<accession>A0ABS9ELA1</accession>
<sequence length="364" mass="41349">MNNISTSAVLEELQALLSDLQESLDLPSLRGETGRLHEIMALPDFWGRDDAQRISTDLARLESRISSWDRMSSEYQDLVVLAELLDEEDDQELEAEFASRSESLSRSMEAFSMELLLNGNYDGNNAIMTVHAGSGGLDSQDWAEMLYRMYLRWCESNDYKTKILDYQRDEEGGIKTVTLLIAGNFAYGYLQSEVGVHRLIRISPFDTAKRRHTSFASVDVAPELPDDVEVDIRTEDLRIDTFRASGAGGQHVNMTDSAVRITHIPTGIVVSCQNERSQHMNKAVAMQVLRGKLYEKSMSERQDALDSLHDKKEISWGNQIRSYVLHPYTMVKDHRTGEETGNAAAVLDGDLERFILSYLRWRKR</sequence>
<dbReference type="RefSeq" id="WP_236098743.1">
    <property type="nucleotide sequence ID" value="NZ_JAKGUD010000003.1"/>
</dbReference>
<comment type="caution">
    <text evidence="7">The sequence shown here is derived from an EMBL/GenBank/DDBJ whole genome shotgun (WGS) entry which is preliminary data.</text>
</comment>
<comment type="function">
    <text evidence="4">Peptide chain release factor 2 directs the termination of translation in response to the peptide chain termination codons UGA and UAA.</text>
</comment>
<evidence type="ECO:0000256" key="4">
    <source>
        <dbReference type="HAMAP-Rule" id="MF_00094"/>
    </source>
</evidence>
<dbReference type="InterPro" id="IPR000352">
    <property type="entry name" value="Pep_chain_release_fac_I"/>
</dbReference>
<dbReference type="HAMAP" id="MF_00094">
    <property type="entry name" value="Rel_fac_2"/>
    <property type="match status" value="1"/>
</dbReference>
<proteinExistence type="inferred from homology"/>
<keyword evidence="2 4" id="KW-0488">Methylation</keyword>
<feature type="modified residue" description="N5-methylglutamine" evidence="4">
    <location>
        <position position="250"/>
    </location>
</feature>
<evidence type="ECO:0000256" key="5">
    <source>
        <dbReference type="NCBIfam" id="TIGR00020"/>
    </source>
</evidence>
<gene>
    <name evidence="4 7" type="primary">prfB</name>
    <name evidence="7" type="ORF">L2W38_04040</name>
</gene>
<keyword evidence="8" id="KW-1185">Reference proteome</keyword>
<dbReference type="SUPFAM" id="SSF75620">
    <property type="entry name" value="Release factor"/>
    <property type="match status" value="1"/>
</dbReference>
<comment type="PTM">
    <text evidence="4">Methylated by PrmC. Methylation increases the termination efficiency of RF2.</text>
</comment>
<dbReference type="SMART" id="SM00937">
    <property type="entry name" value="PCRF"/>
    <property type="match status" value="1"/>
</dbReference>
<evidence type="ECO:0000259" key="6">
    <source>
        <dbReference type="PROSITE" id="PS00745"/>
    </source>
</evidence>
<dbReference type="PROSITE" id="PS00745">
    <property type="entry name" value="RF_PROK_I"/>
    <property type="match status" value="1"/>
</dbReference>
<evidence type="ECO:0000313" key="8">
    <source>
        <dbReference type="Proteomes" id="UP001200430"/>
    </source>
</evidence>
<dbReference type="Pfam" id="PF00472">
    <property type="entry name" value="RF-1"/>
    <property type="match status" value="1"/>
</dbReference>
<dbReference type="EMBL" id="JAKGUD010000003">
    <property type="protein sequence ID" value="MCF4141985.1"/>
    <property type="molecule type" value="Genomic_DNA"/>
</dbReference>
<comment type="subcellular location">
    <subcellularLocation>
        <location evidence="4">Cytoplasm</location>
    </subcellularLocation>
</comment>
<dbReference type="PANTHER" id="PTHR43116:SF3">
    <property type="entry name" value="CLASS I PEPTIDE CHAIN RELEASE FACTOR"/>
    <property type="match status" value="1"/>
</dbReference>
<dbReference type="NCBIfam" id="TIGR00020">
    <property type="entry name" value="prfB"/>
    <property type="match status" value="1"/>
</dbReference>
<reference evidence="7 8" key="1">
    <citation type="submission" date="2022-01" db="EMBL/GenBank/DDBJ databases">
        <title>Dethiosulfovibrio faecalis sp. nov., a novel proteolytic, non-sulfur-reducing bacterium isolated from a marine aquaculture solid waste bioreactor.</title>
        <authorList>
            <person name="Grabowski S."/>
            <person name="Apolinario E."/>
            <person name="Schneider N."/>
            <person name="Marshall C.W."/>
            <person name="Sowers K.R."/>
        </authorList>
    </citation>
    <scope>NUCLEOTIDE SEQUENCE [LARGE SCALE GENOMIC DNA]</scope>
    <source>
        <strain evidence="7 8">DSM 12537</strain>
    </source>
</reference>
<dbReference type="InterPro" id="IPR005139">
    <property type="entry name" value="PCRF"/>
</dbReference>
<keyword evidence="4" id="KW-0963">Cytoplasm</keyword>
<dbReference type="Proteomes" id="UP001200430">
    <property type="component" value="Unassembled WGS sequence"/>
</dbReference>
<name>A0ABS9ELA1_9BACT</name>
<feature type="domain" description="Prokaryotic-type class I peptide chain release factors" evidence="6">
    <location>
        <begin position="243"/>
        <end position="259"/>
    </location>
</feature>
<dbReference type="Gene3D" id="3.30.160.20">
    <property type="match status" value="1"/>
</dbReference>
<dbReference type="Gene3D" id="3.30.70.1660">
    <property type="match status" value="1"/>
</dbReference>
<dbReference type="InterPro" id="IPR004374">
    <property type="entry name" value="PrfB"/>
</dbReference>
<protein>
    <recommendedName>
        <fullName evidence="4 5">Peptide chain release factor 2</fullName>
        <shortName evidence="4">RF-2</shortName>
    </recommendedName>
</protein>
<dbReference type="Pfam" id="PF03462">
    <property type="entry name" value="PCRF"/>
    <property type="match status" value="1"/>
</dbReference>
<evidence type="ECO:0000256" key="3">
    <source>
        <dbReference type="ARBA" id="ARBA00022917"/>
    </source>
</evidence>
<keyword evidence="3 4" id="KW-0648">Protein biosynthesis</keyword>
<dbReference type="InterPro" id="IPR045853">
    <property type="entry name" value="Pep_chain_release_fac_I_sf"/>
</dbReference>
<evidence type="ECO:0000256" key="2">
    <source>
        <dbReference type="ARBA" id="ARBA00022481"/>
    </source>
</evidence>
<comment type="similarity">
    <text evidence="1 4">Belongs to the prokaryotic/mitochondrial release factor family.</text>
</comment>
<evidence type="ECO:0000256" key="1">
    <source>
        <dbReference type="ARBA" id="ARBA00010835"/>
    </source>
</evidence>
<dbReference type="PANTHER" id="PTHR43116">
    <property type="entry name" value="PEPTIDE CHAIN RELEASE FACTOR 2"/>
    <property type="match status" value="1"/>
</dbReference>
<dbReference type="Gene3D" id="1.20.58.410">
    <property type="entry name" value="Release factor"/>
    <property type="match status" value="1"/>
</dbReference>
<organism evidence="7 8">
    <name type="scientific">Dethiosulfovibrio marinus</name>
    <dbReference type="NCBI Taxonomy" id="133532"/>
    <lineage>
        <taxon>Bacteria</taxon>
        <taxon>Thermotogati</taxon>
        <taxon>Synergistota</taxon>
        <taxon>Synergistia</taxon>
        <taxon>Synergistales</taxon>
        <taxon>Dethiosulfovibrionaceae</taxon>
        <taxon>Dethiosulfovibrio</taxon>
    </lineage>
</organism>
<evidence type="ECO:0000313" key="7">
    <source>
        <dbReference type="EMBL" id="MCF4141985.1"/>
    </source>
</evidence>